<evidence type="ECO:0000313" key="10">
    <source>
        <dbReference type="Proteomes" id="UP001302676"/>
    </source>
</evidence>
<feature type="compositionally biased region" description="Pro residues" evidence="7">
    <location>
        <begin position="51"/>
        <end position="63"/>
    </location>
</feature>
<feature type="region of interest" description="Disordered" evidence="7">
    <location>
        <begin position="421"/>
        <end position="441"/>
    </location>
</feature>
<dbReference type="InterPro" id="IPR007219">
    <property type="entry name" value="XnlR_reg_dom"/>
</dbReference>
<evidence type="ECO:0000259" key="8">
    <source>
        <dbReference type="PROSITE" id="PS50157"/>
    </source>
</evidence>
<evidence type="ECO:0000256" key="1">
    <source>
        <dbReference type="ARBA" id="ARBA00022723"/>
    </source>
</evidence>
<dbReference type="GO" id="GO:0003677">
    <property type="term" value="F:DNA binding"/>
    <property type="evidence" value="ECO:0007669"/>
    <property type="project" value="InterPro"/>
</dbReference>
<feature type="region of interest" description="Disordered" evidence="7">
    <location>
        <begin position="1"/>
        <end position="79"/>
    </location>
</feature>
<evidence type="ECO:0000256" key="7">
    <source>
        <dbReference type="SAM" id="MobiDB-lite"/>
    </source>
</evidence>
<proteinExistence type="predicted"/>
<dbReference type="RefSeq" id="XP_062641019.1">
    <property type="nucleotide sequence ID" value="XM_062782606.1"/>
</dbReference>
<feature type="domain" description="C2H2-type" evidence="8">
    <location>
        <begin position="103"/>
        <end position="130"/>
    </location>
</feature>
<keyword evidence="2" id="KW-0862">Zinc</keyword>
<organism evidence="9 10">
    <name type="scientific">Dichotomopilus funicola</name>
    <dbReference type="NCBI Taxonomy" id="1934379"/>
    <lineage>
        <taxon>Eukaryota</taxon>
        <taxon>Fungi</taxon>
        <taxon>Dikarya</taxon>
        <taxon>Ascomycota</taxon>
        <taxon>Pezizomycotina</taxon>
        <taxon>Sordariomycetes</taxon>
        <taxon>Sordariomycetidae</taxon>
        <taxon>Sordariales</taxon>
        <taxon>Chaetomiaceae</taxon>
        <taxon>Dichotomopilus</taxon>
    </lineage>
</organism>
<feature type="compositionally biased region" description="Polar residues" evidence="7">
    <location>
        <begin position="210"/>
        <end position="220"/>
    </location>
</feature>
<dbReference type="GO" id="GO:0006351">
    <property type="term" value="P:DNA-templated transcription"/>
    <property type="evidence" value="ECO:0007669"/>
    <property type="project" value="InterPro"/>
</dbReference>
<keyword evidence="1" id="KW-0479">Metal-binding</keyword>
<feature type="compositionally biased region" description="Polar residues" evidence="7">
    <location>
        <begin position="68"/>
        <end position="79"/>
    </location>
</feature>
<feature type="compositionally biased region" description="Low complexity" evidence="7">
    <location>
        <begin position="947"/>
        <end position="958"/>
    </location>
</feature>
<dbReference type="PROSITE" id="PS00028">
    <property type="entry name" value="ZINC_FINGER_C2H2_1"/>
    <property type="match status" value="1"/>
</dbReference>
<evidence type="ECO:0000313" key="9">
    <source>
        <dbReference type="EMBL" id="KAK4147648.1"/>
    </source>
</evidence>
<feature type="compositionally biased region" description="Low complexity" evidence="7">
    <location>
        <begin position="230"/>
        <end position="244"/>
    </location>
</feature>
<evidence type="ECO:0000256" key="3">
    <source>
        <dbReference type="ARBA" id="ARBA00023015"/>
    </source>
</evidence>
<evidence type="ECO:0000256" key="4">
    <source>
        <dbReference type="ARBA" id="ARBA00023163"/>
    </source>
</evidence>
<accession>A0AAN6VA47</accession>
<feature type="compositionally biased region" description="Polar residues" evidence="7">
    <location>
        <begin position="254"/>
        <end position="278"/>
    </location>
</feature>
<dbReference type="SMART" id="SM00355">
    <property type="entry name" value="ZnF_C2H2"/>
    <property type="match status" value="1"/>
</dbReference>
<keyword evidence="5" id="KW-0539">Nucleus</keyword>
<reference evidence="9" key="2">
    <citation type="submission" date="2023-05" db="EMBL/GenBank/DDBJ databases">
        <authorList>
            <consortium name="Lawrence Berkeley National Laboratory"/>
            <person name="Steindorff A."/>
            <person name="Hensen N."/>
            <person name="Bonometti L."/>
            <person name="Westerberg I."/>
            <person name="Brannstrom I.O."/>
            <person name="Guillou S."/>
            <person name="Cros-Aarteil S."/>
            <person name="Calhoun S."/>
            <person name="Haridas S."/>
            <person name="Kuo A."/>
            <person name="Mondo S."/>
            <person name="Pangilinan J."/>
            <person name="Riley R."/>
            <person name="Labutti K."/>
            <person name="Andreopoulos B."/>
            <person name="Lipzen A."/>
            <person name="Chen C."/>
            <person name="Yanf M."/>
            <person name="Daum C."/>
            <person name="Ng V."/>
            <person name="Clum A."/>
            <person name="Ohm R."/>
            <person name="Martin F."/>
            <person name="Silar P."/>
            <person name="Natvig D."/>
            <person name="Lalanne C."/>
            <person name="Gautier V."/>
            <person name="Ament-Velasquez S.L."/>
            <person name="Kruys A."/>
            <person name="Hutchinson M.I."/>
            <person name="Powell A.J."/>
            <person name="Barry K."/>
            <person name="Miller A.N."/>
            <person name="Grigoriev I.V."/>
            <person name="Debuchy R."/>
            <person name="Gladieux P."/>
            <person name="Thoren M.H."/>
            <person name="Johannesson H."/>
        </authorList>
    </citation>
    <scope>NUCLEOTIDE SEQUENCE</scope>
    <source>
        <strain evidence="9">CBS 141.50</strain>
    </source>
</reference>
<protein>
    <submittedName>
        <fullName evidence="9">Zinc finger protein klf1</fullName>
    </submittedName>
</protein>
<feature type="region of interest" description="Disordered" evidence="7">
    <location>
        <begin position="904"/>
        <end position="976"/>
    </location>
</feature>
<reference evidence="9" key="1">
    <citation type="journal article" date="2023" name="Mol. Phylogenet. Evol.">
        <title>Genome-scale phylogeny and comparative genomics of the fungal order Sordariales.</title>
        <authorList>
            <person name="Hensen N."/>
            <person name="Bonometti L."/>
            <person name="Westerberg I."/>
            <person name="Brannstrom I.O."/>
            <person name="Guillou S."/>
            <person name="Cros-Aarteil S."/>
            <person name="Calhoun S."/>
            <person name="Haridas S."/>
            <person name="Kuo A."/>
            <person name="Mondo S."/>
            <person name="Pangilinan J."/>
            <person name="Riley R."/>
            <person name="LaButti K."/>
            <person name="Andreopoulos B."/>
            <person name="Lipzen A."/>
            <person name="Chen C."/>
            <person name="Yan M."/>
            <person name="Daum C."/>
            <person name="Ng V."/>
            <person name="Clum A."/>
            <person name="Steindorff A."/>
            <person name="Ohm R.A."/>
            <person name="Martin F."/>
            <person name="Silar P."/>
            <person name="Natvig D.O."/>
            <person name="Lalanne C."/>
            <person name="Gautier V."/>
            <person name="Ament-Velasquez S.L."/>
            <person name="Kruys A."/>
            <person name="Hutchinson M.I."/>
            <person name="Powell A.J."/>
            <person name="Barry K."/>
            <person name="Miller A.N."/>
            <person name="Grigoriev I.V."/>
            <person name="Debuchy R."/>
            <person name="Gladieux P."/>
            <person name="Hiltunen Thoren M."/>
            <person name="Johannesson H."/>
        </authorList>
    </citation>
    <scope>NUCLEOTIDE SEQUENCE</scope>
    <source>
        <strain evidence="9">CBS 141.50</strain>
    </source>
</reference>
<dbReference type="EMBL" id="MU853555">
    <property type="protein sequence ID" value="KAK4147648.1"/>
    <property type="molecule type" value="Genomic_DNA"/>
</dbReference>
<dbReference type="PANTHER" id="PTHR47660:SF2">
    <property type="entry name" value="TRANSCRIPTION FACTOR WITH C2H2 AND ZN(2)-CYS(6) DNA BINDING DOMAIN (EUROFUNG)"/>
    <property type="match status" value="1"/>
</dbReference>
<keyword evidence="10" id="KW-1185">Reference proteome</keyword>
<dbReference type="GO" id="GO:0008270">
    <property type="term" value="F:zinc ion binding"/>
    <property type="evidence" value="ECO:0007669"/>
    <property type="project" value="UniProtKB-KW"/>
</dbReference>
<feature type="region of interest" description="Disordered" evidence="7">
    <location>
        <begin position="193"/>
        <end position="278"/>
    </location>
</feature>
<dbReference type="PROSITE" id="PS50157">
    <property type="entry name" value="ZINC_FINGER_C2H2_2"/>
    <property type="match status" value="1"/>
</dbReference>
<feature type="region of interest" description="Disordered" evidence="7">
    <location>
        <begin position="123"/>
        <end position="144"/>
    </location>
</feature>
<dbReference type="Proteomes" id="UP001302676">
    <property type="component" value="Unassembled WGS sequence"/>
</dbReference>
<feature type="compositionally biased region" description="Low complexity" evidence="7">
    <location>
        <begin position="19"/>
        <end position="30"/>
    </location>
</feature>
<evidence type="ECO:0000256" key="5">
    <source>
        <dbReference type="ARBA" id="ARBA00023242"/>
    </source>
</evidence>
<keyword evidence="3" id="KW-0805">Transcription regulation</keyword>
<evidence type="ECO:0000256" key="2">
    <source>
        <dbReference type="ARBA" id="ARBA00022833"/>
    </source>
</evidence>
<dbReference type="Gene3D" id="3.30.160.60">
    <property type="entry name" value="Classic Zinc Finger"/>
    <property type="match status" value="1"/>
</dbReference>
<name>A0AAN6VA47_9PEZI</name>
<dbReference type="InterPro" id="IPR036236">
    <property type="entry name" value="Znf_C2H2_sf"/>
</dbReference>
<evidence type="ECO:0000256" key="6">
    <source>
        <dbReference type="PROSITE-ProRule" id="PRU00042"/>
    </source>
</evidence>
<sequence length="1026" mass="113149">MASPIGYLIHPDPPPAHGPAPRVVPAVARPTSGPHHNPPVPVNNSGFPNSGPVPAPAHPPTSRPDPESGSTSDPNTHNQAQPLYQCADCLRRHIASHTLGKRFTCDVCSKGFSRADLLKRHRTNHLEDNGKKRRRLNGDPSVGRVGQACTACARARVKCEDSKPQVPEATRFPAGSTRGLSCEVVPSEDAALSSAHHTPASYVRHHKSTPEFSTAVSNTPGHLHHRLPVSSSSSYAPSAPSASPEDYKEGAMTPASNNPQLQPLNASASTPLSQSQTVPATYDSYPSNNAVVGYAAQEGVTAEFPDFLRGVLYAPNQPVPNASRVPDTQDPFALDFYDDTTLDFNEFNFNLLNHWNVGPAQSTAAAEPTTAPDNNRDPAGVADVSQIKANLIKIWDESPWRWIPQNTDNRYTDQSHLPLPTNVVQDKDTPSRGAPTGAPTINRVSKETLRPSCRDRILAIVLSTCREARMANRVASSFPSAETMDSWINLFLAAHMRQPSSWIHYGSFSLNAQWPEFLVSAVAAGAVLTPVPAFRRFAFALQEAIPANFAQFEENNEFISEINKVQALVLLQDVGLWCGNKRKMEITECRKGRFNNSSYPDPVIHPFDEGKVLEEKWKEWHQHESWKRLIFHVYIRDAQASMTQLNPPFMSYAELILPLPAPRELWFASTAEEFKARYLASSGGYKRPPSLVDILRDVNVLAEHQSHVDWAFATSIYLHAVWSLVWEYRQLLSVHVTPKLSQTPTTTALLLDSRRIELIAQLRAFRQLTLHHLRPHDSPPSPYEGLLIHNLLFQLHTPLADIQLFVGKEDEHQARRVYPSLQRWAASRDARQGMWHAAQVLRCAKAFPRGRLREFCVLATGHLMLAVWAWGVLTMMRVAASPSEKHRGGGEHYDKGAIVFLDRGSDGVDDGTTTAGDETPDVRRWIDSDQGRPALTWSGTAQRDDSTTASSSSGSNSNDAKRSHVATSNPTDGEPCFLEDPKACIQLAQEVIRANFVGVWETSPPMNENIVASLAQMEKAVGKMGG</sequence>
<dbReference type="InterPro" id="IPR013087">
    <property type="entry name" value="Znf_C2H2_type"/>
</dbReference>
<comment type="caution">
    <text evidence="9">The sequence shown here is derived from an EMBL/GenBank/DDBJ whole genome shotgun (WGS) entry which is preliminary data.</text>
</comment>
<dbReference type="PANTHER" id="PTHR47660">
    <property type="entry name" value="TRANSCRIPTION FACTOR WITH C2H2 AND ZN(2)-CYS(6) DNA BINDING DOMAIN (EUROFUNG)-RELATED-RELATED"/>
    <property type="match status" value="1"/>
</dbReference>
<dbReference type="GeneID" id="87819219"/>
<dbReference type="Pfam" id="PF04082">
    <property type="entry name" value="Fungal_trans"/>
    <property type="match status" value="1"/>
</dbReference>
<keyword evidence="4" id="KW-0804">Transcription</keyword>
<dbReference type="AlphaFoldDB" id="A0AAN6VA47"/>
<gene>
    <name evidence="9" type="ORF">C8A04DRAFT_33802</name>
</gene>
<dbReference type="SUPFAM" id="SSF57667">
    <property type="entry name" value="beta-beta-alpha zinc fingers"/>
    <property type="match status" value="1"/>
</dbReference>
<keyword evidence="6" id="KW-0863">Zinc-finger</keyword>
<feature type="compositionally biased region" description="Basic and acidic residues" evidence="7">
    <location>
        <begin position="920"/>
        <end position="930"/>
    </location>
</feature>